<dbReference type="Proteomes" id="UP000430692">
    <property type="component" value="Unassembled WGS sequence"/>
</dbReference>
<accession>A0A6I4VSE1</accession>
<dbReference type="EMBL" id="WUUL01000002">
    <property type="protein sequence ID" value="MXQ52730.1"/>
    <property type="molecule type" value="Genomic_DNA"/>
</dbReference>
<gene>
    <name evidence="2" type="ORF">GSM42_03085</name>
</gene>
<dbReference type="AlphaFoldDB" id="A0A6I4VSE1"/>
<evidence type="ECO:0000259" key="1">
    <source>
        <dbReference type="Pfam" id="PF12867"/>
    </source>
</evidence>
<feature type="domain" description="DinB-like" evidence="1">
    <location>
        <begin position="25"/>
        <end position="145"/>
    </location>
</feature>
<dbReference type="InterPro" id="IPR024775">
    <property type="entry name" value="DinB-like"/>
</dbReference>
<evidence type="ECO:0000313" key="3">
    <source>
        <dbReference type="Proteomes" id="UP000430692"/>
    </source>
</evidence>
<dbReference type="RefSeq" id="WP_160799896.1">
    <property type="nucleotide sequence ID" value="NZ_WUUL01000002.1"/>
</dbReference>
<comment type="caution">
    <text evidence="2">The sequence shown here is derived from an EMBL/GenBank/DDBJ whole genome shotgun (WGS) entry which is preliminary data.</text>
</comment>
<organism evidence="2 3">
    <name type="scientific">Shimazuella alba</name>
    <dbReference type="NCBI Taxonomy" id="2690964"/>
    <lineage>
        <taxon>Bacteria</taxon>
        <taxon>Bacillati</taxon>
        <taxon>Bacillota</taxon>
        <taxon>Bacilli</taxon>
        <taxon>Bacillales</taxon>
        <taxon>Thermoactinomycetaceae</taxon>
        <taxon>Shimazuella</taxon>
    </lineage>
</organism>
<name>A0A6I4VSE1_9BACL</name>
<dbReference type="InterPro" id="IPR034660">
    <property type="entry name" value="DinB/YfiT-like"/>
</dbReference>
<dbReference type="SUPFAM" id="SSF109854">
    <property type="entry name" value="DinB/YfiT-like putative metalloenzymes"/>
    <property type="match status" value="1"/>
</dbReference>
<evidence type="ECO:0000313" key="2">
    <source>
        <dbReference type="EMBL" id="MXQ52730.1"/>
    </source>
</evidence>
<protein>
    <submittedName>
        <fullName evidence="2">DinB family protein</fullName>
    </submittedName>
</protein>
<keyword evidence="3" id="KW-1185">Reference proteome</keyword>
<reference evidence="2 3" key="1">
    <citation type="submission" date="2019-12" db="EMBL/GenBank/DDBJ databases">
        <title>Whole-genome analyses of novel actinobacteria.</title>
        <authorList>
            <person name="Sahin N."/>
            <person name="Saygin H."/>
        </authorList>
    </citation>
    <scope>NUCLEOTIDE SEQUENCE [LARGE SCALE GENOMIC DNA]</scope>
    <source>
        <strain evidence="2 3">KC615</strain>
    </source>
</reference>
<dbReference type="Pfam" id="PF12867">
    <property type="entry name" value="DinB_2"/>
    <property type="match status" value="1"/>
</dbReference>
<sequence length="164" mass="18866">MDKKAFLLHGWEIGYDKEDWYPPLSDALKGVTAEQANWKPEGAPINTIWENVHHLTFYKERFLKRLTGEETENPPGLTNNDTFAVTSVEPSAWEESVKKLDELHQSIRDIIAGYSDDDLERKVPDPVDMWLYSLILHDAYHTGQIIQICKLQGSWPAKRSFGHS</sequence>
<dbReference type="Gene3D" id="1.20.120.450">
    <property type="entry name" value="dinb family like domain"/>
    <property type="match status" value="1"/>
</dbReference>
<proteinExistence type="predicted"/>